<evidence type="ECO:0000313" key="1">
    <source>
        <dbReference type="EMBL" id="MWV68571.1"/>
    </source>
</evidence>
<protein>
    <recommendedName>
        <fullName evidence="5">Flagellar protein FlgN</fullName>
    </recommendedName>
</protein>
<dbReference type="STRING" id="1548018.LS64_03525"/>
<accession>A0A347VQY5</accession>
<dbReference type="Proteomes" id="UP000029714">
    <property type="component" value="Unassembled WGS sequence"/>
</dbReference>
<evidence type="ECO:0008006" key="5">
    <source>
        <dbReference type="Google" id="ProtNLM"/>
    </source>
</evidence>
<reference evidence="2 3" key="2">
    <citation type="journal article" date="2016" name="Infect. Immun.">
        <title>Helicobacter saguini, a Novel Helicobacter Isolated from Cotton-Top Tamarins with Ulcerative Colitis, Has Proinflammatory Properties and Induces Typhlocolitis and Dysplasia in Gnotobiotic IL-10-/- Mice.</title>
        <authorList>
            <person name="Shen Z."/>
            <person name="Mannion A."/>
            <person name="Whary M.T."/>
            <person name="Muthupalani S."/>
            <person name="Sheh A."/>
            <person name="Feng Y."/>
            <person name="Gong G."/>
            <person name="Vandamme P."/>
            <person name="Holcombe H.R."/>
            <person name="Paster B.J."/>
            <person name="Fox J.G."/>
        </authorList>
    </citation>
    <scope>NUCLEOTIDE SEQUENCE [LARGE SCALE GENOMIC DNA]</scope>
    <source>
        <strain evidence="2 3">MIT 97-6194</strain>
    </source>
</reference>
<keyword evidence="3" id="KW-1185">Reference proteome</keyword>
<organism evidence="2 3">
    <name type="scientific">Helicobacter saguini</name>
    <dbReference type="NCBI Taxonomy" id="1548018"/>
    <lineage>
        <taxon>Bacteria</taxon>
        <taxon>Pseudomonadati</taxon>
        <taxon>Campylobacterota</taxon>
        <taxon>Epsilonproteobacteria</taxon>
        <taxon>Campylobacterales</taxon>
        <taxon>Helicobacteraceae</taxon>
        <taxon>Helicobacter</taxon>
    </lineage>
</organism>
<proteinExistence type="predicted"/>
<comment type="caution">
    <text evidence="2">The sequence shown here is derived from an EMBL/GenBank/DDBJ whole genome shotgun (WGS) entry which is preliminary data.</text>
</comment>
<reference evidence="2" key="3">
    <citation type="submission" date="2018-04" db="EMBL/GenBank/DDBJ databases">
        <authorList>
            <person name="Sheh A."/>
            <person name="Shen Z."/>
            <person name="Mannion A.J."/>
            <person name="Fox J.G."/>
        </authorList>
    </citation>
    <scope>NUCLEOTIDE SEQUENCE</scope>
    <source>
        <strain evidence="2">MIT 97-6194</strain>
    </source>
</reference>
<reference evidence="1 4" key="4">
    <citation type="submission" date="2019-12" db="EMBL/GenBank/DDBJ databases">
        <title>Multi-Generational Helicobacter saguini Isolates.</title>
        <authorList>
            <person name="Mannion A."/>
            <person name="Shen Z."/>
            <person name="Fox J.G."/>
        </authorList>
    </citation>
    <scope>NUCLEOTIDE SEQUENCE [LARGE SCALE GENOMIC DNA]</scope>
    <source>
        <strain evidence="1">16-048</strain>
        <strain evidence="4">16-048 (F4)</strain>
    </source>
</reference>
<sequence>MNNDTLHSYLEAAIQKLKSLITFTQDDIEDIKQAKHEAVFERASQKVGVIKEFETSKGLIDREILSLTQQYPHLKLADILDAKSDNLLGNMRKTLEELKAINTHYARLAFAVGEFYTSMADKLIPREKADYKSKVEQSKLLKINA</sequence>
<evidence type="ECO:0000313" key="4">
    <source>
        <dbReference type="Proteomes" id="UP000477070"/>
    </source>
</evidence>
<dbReference type="EMBL" id="JRMP02000001">
    <property type="protein sequence ID" value="TLD95891.1"/>
    <property type="molecule type" value="Genomic_DNA"/>
</dbReference>
<dbReference type="AlphaFoldDB" id="A0A347VQY5"/>
<evidence type="ECO:0000313" key="2">
    <source>
        <dbReference type="EMBL" id="TLD95891.1"/>
    </source>
</evidence>
<dbReference type="RefSeq" id="WP_034570690.1">
    <property type="nucleotide sequence ID" value="NZ_JRMP02000001.1"/>
</dbReference>
<reference evidence="2 3" key="1">
    <citation type="journal article" date="2014" name="Genome Announc.">
        <title>Draft genome sequences of eight enterohepatic helicobacter species isolated from both laboratory and wild rodents.</title>
        <authorList>
            <person name="Sheh A."/>
            <person name="Shen Z."/>
            <person name="Fox J.G."/>
        </authorList>
    </citation>
    <scope>NUCLEOTIDE SEQUENCE [LARGE SCALE GENOMIC DNA]</scope>
    <source>
        <strain evidence="2 3">MIT 97-6194</strain>
    </source>
</reference>
<dbReference type="EMBL" id="QBIU01000001">
    <property type="protein sequence ID" value="MWV68571.1"/>
    <property type="molecule type" value="Genomic_DNA"/>
</dbReference>
<gene>
    <name evidence="1" type="ORF">DCO61_00620</name>
    <name evidence="2" type="ORF">LS64_000555</name>
</gene>
<evidence type="ECO:0000313" key="3">
    <source>
        <dbReference type="Proteomes" id="UP000029714"/>
    </source>
</evidence>
<name>A0A347VQY5_9HELI</name>
<dbReference type="OrthoDB" id="5334106at2"/>
<dbReference type="Proteomes" id="UP000477070">
    <property type="component" value="Unassembled WGS sequence"/>
</dbReference>